<evidence type="ECO:0000256" key="3">
    <source>
        <dbReference type="ARBA" id="ARBA00023315"/>
    </source>
</evidence>
<proteinExistence type="inferred from homology"/>
<dbReference type="PANTHER" id="PTHR31623">
    <property type="entry name" value="F21J9.9"/>
    <property type="match status" value="1"/>
</dbReference>
<evidence type="ECO:0000313" key="5">
    <source>
        <dbReference type="EMBL" id="KAK3034851.1"/>
    </source>
</evidence>
<accession>A0AA88WVD7</accession>
<reference evidence="5" key="1">
    <citation type="submission" date="2022-12" db="EMBL/GenBank/DDBJ databases">
        <title>Draft genome assemblies for two species of Escallonia (Escalloniales).</title>
        <authorList>
            <person name="Chanderbali A."/>
            <person name="Dervinis C."/>
            <person name="Anghel I."/>
            <person name="Soltis D."/>
            <person name="Soltis P."/>
            <person name="Zapata F."/>
        </authorList>
    </citation>
    <scope>NUCLEOTIDE SEQUENCE</scope>
    <source>
        <strain evidence="5">UCBG64.0493</strain>
        <tissue evidence="5">Leaf</tissue>
    </source>
</reference>
<dbReference type="GO" id="GO:0016746">
    <property type="term" value="F:acyltransferase activity"/>
    <property type="evidence" value="ECO:0007669"/>
    <property type="project" value="UniProtKB-KW"/>
</dbReference>
<feature type="region of interest" description="Disordered" evidence="4">
    <location>
        <begin position="12"/>
        <end position="32"/>
    </location>
</feature>
<organism evidence="5 6">
    <name type="scientific">Escallonia herrerae</name>
    <dbReference type="NCBI Taxonomy" id="1293975"/>
    <lineage>
        <taxon>Eukaryota</taxon>
        <taxon>Viridiplantae</taxon>
        <taxon>Streptophyta</taxon>
        <taxon>Embryophyta</taxon>
        <taxon>Tracheophyta</taxon>
        <taxon>Spermatophyta</taxon>
        <taxon>Magnoliopsida</taxon>
        <taxon>eudicotyledons</taxon>
        <taxon>Gunneridae</taxon>
        <taxon>Pentapetalae</taxon>
        <taxon>asterids</taxon>
        <taxon>campanulids</taxon>
        <taxon>Escalloniales</taxon>
        <taxon>Escalloniaceae</taxon>
        <taxon>Escallonia</taxon>
    </lineage>
</organism>
<keyword evidence="6" id="KW-1185">Reference proteome</keyword>
<comment type="similarity">
    <text evidence="1">Belongs to the plant acyltransferase family.</text>
</comment>
<keyword evidence="3" id="KW-0012">Acyltransferase</keyword>
<evidence type="ECO:0000256" key="2">
    <source>
        <dbReference type="ARBA" id="ARBA00022679"/>
    </source>
</evidence>
<keyword evidence="2" id="KW-0808">Transferase</keyword>
<dbReference type="Proteomes" id="UP001188597">
    <property type="component" value="Unassembled WGS sequence"/>
</dbReference>
<evidence type="ECO:0000313" key="6">
    <source>
        <dbReference type="Proteomes" id="UP001188597"/>
    </source>
</evidence>
<dbReference type="Pfam" id="PF02458">
    <property type="entry name" value="Transferase"/>
    <property type="match status" value="1"/>
</dbReference>
<sequence>MSFTAALTRADQSWGLGPRTMPPPGQSGMPCKSRAPAGLFLEEGLLDTTTNLGTDNLHSVDTVLHVTHYILWVPLAAKPIQPIPTKLCREKLSESTSIDDQNVVAVEVETVSKEKIKPASPTPFHLRTYKVSLLDQLCPAAYVPFVFFYPNNETNALTDVFHQRSQRLKQSLSETLTRFYPFAGRIEHDLHVECNDEGVLYVQARVNEQLSNFLSKPNNQHIHKLLPYDLSSTDSISEPYVAMIQVNFFNCGGIAISICTSHKIIDGHSYATFLQAWAATARGSSEQVNPRFIGQSLFPQNPLLPKGSSMIIWPLIFKQGKCVTRRFVFNAPALAALKAKAASPSAGVQKPSRVMAVTSLLWKCGMNTSRARHGFQKPSVLSLAVNLRTRCLPPMPRHSIGNNFWGAIAQCKPNTDVVLHSLVERLKEELSRINSDLVEQMKGEKGFLKVSEGLKEMGEVYSNPEADYFAVTSVCNASFYEADFGWGKPIWSCIGHGNTPPLANLTVLMDTKSGDGVEAWVTLSEEDMAIFERDPELLTFASLDPSPLETAA</sequence>
<comment type="caution">
    <text evidence="5">The sequence shown here is derived from an EMBL/GenBank/DDBJ whole genome shotgun (WGS) entry which is preliminary data.</text>
</comment>
<gene>
    <name evidence="5" type="ORF">RJ639_032306</name>
</gene>
<dbReference type="InterPro" id="IPR023213">
    <property type="entry name" value="CAT-like_dom_sf"/>
</dbReference>
<dbReference type="EMBL" id="JAVXUP010000190">
    <property type="protein sequence ID" value="KAK3034851.1"/>
    <property type="molecule type" value="Genomic_DNA"/>
</dbReference>
<dbReference type="PANTHER" id="PTHR31623:SF17">
    <property type="entry name" value="F21J9.9"/>
    <property type="match status" value="1"/>
</dbReference>
<protein>
    <submittedName>
        <fullName evidence="5">Uncharacterized protein</fullName>
    </submittedName>
</protein>
<dbReference type="AlphaFoldDB" id="A0AA88WVD7"/>
<evidence type="ECO:0000256" key="1">
    <source>
        <dbReference type="ARBA" id="ARBA00009861"/>
    </source>
</evidence>
<name>A0AA88WVD7_9ASTE</name>
<evidence type="ECO:0000256" key="4">
    <source>
        <dbReference type="SAM" id="MobiDB-lite"/>
    </source>
</evidence>
<dbReference type="Gene3D" id="3.30.559.10">
    <property type="entry name" value="Chloramphenicol acetyltransferase-like domain"/>
    <property type="match status" value="2"/>
</dbReference>